<dbReference type="GO" id="GO:0003676">
    <property type="term" value="F:nucleic acid binding"/>
    <property type="evidence" value="ECO:0007669"/>
    <property type="project" value="InterPro"/>
</dbReference>
<dbReference type="InterPro" id="IPR052709">
    <property type="entry name" value="Transposase-MT_Hybrid"/>
</dbReference>
<dbReference type="Proteomes" id="UP000030758">
    <property type="component" value="Unassembled WGS sequence"/>
</dbReference>
<reference evidence="1" key="1">
    <citation type="journal article" date="2014" name="Nat. Genet.">
        <title>Genome and transcriptome of the porcine whipworm Trichuris suis.</title>
        <authorList>
            <person name="Jex A.R."/>
            <person name="Nejsum P."/>
            <person name="Schwarz E.M."/>
            <person name="Hu L."/>
            <person name="Young N.D."/>
            <person name="Hall R.S."/>
            <person name="Korhonen P.K."/>
            <person name="Liao S."/>
            <person name="Thamsborg S."/>
            <person name="Xia J."/>
            <person name="Xu P."/>
            <person name="Wang S."/>
            <person name="Scheerlinck J.P."/>
            <person name="Hofmann A."/>
            <person name="Sternberg P.W."/>
            <person name="Wang J."/>
            <person name="Gasser R.B."/>
        </authorList>
    </citation>
    <scope>NUCLEOTIDE SEQUENCE [LARGE SCALE GENOMIC DNA]</scope>
    <source>
        <strain evidence="1">DCEP-RM93F</strain>
    </source>
</reference>
<sequence>MEGADLFTTESHEDQRQGPIGLLEVRDAELMTQVYGSSASSKSVVYEGIRRFKEGREAIEDDRRAGRSATTMSEGTVALVRNLVEGDRRITIRRIAGMAGISLHSAFGILHETVGLRKLSARWFSKALREEQLELLTKIEANETGFSDRIVTGDETWIYQYDPESRIQSKQWLPKGSAGPVKFKAERSARKVMATIFRDSDGVILTDFLEGERAVTASSYKAVLRKLKTALARKRRAKLHLGVLFHHDNAPAHSSWTVKTVLREFRWEVIPHPPYSPDLAPSDFFLFPKLKKHLKGTLFESMDDAKCAVSTWCNTQPPGFYKEGLRRWRPSAEVPGG</sequence>
<gene>
    <name evidence="1" type="ORF">M514_25782</name>
</gene>
<proteinExistence type="predicted"/>
<dbReference type="Pfam" id="PF01359">
    <property type="entry name" value="Transposase_1"/>
    <property type="match status" value="1"/>
</dbReference>
<evidence type="ECO:0000313" key="1">
    <source>
        <dbReference type="EMBL" id="KFD62063.1"/>
    </source>
</evidence>
<organism evidence="1">
    <name type="scientific">Trichuris suis</name>
    <name type="common">pig whipworm</name>
    <dbReference type="NCBI Taxonomy" id="68888"/>
    <lineage>
        <taxon>Eukaryota</taxon>
        <taxon>Metazoa</taxon>
        <taxon>Ecdysozoa</taxon>
        <taxon>Nematoda</taxon>
        <taxon>Enoplea</taxon>
        <taxon>Dorylaimia</taxon>
        <taxon>Trichinellida</taxon>
        <taxon>Trichuridae</taxon>
        <taxon>Trichuris</taxon>
    </lineage>
</organism>
<dbReference type="PANTHER" id="PTHR46060">
    <property type="entry name" value="MARINER MOS1 TRANSPOSASE-LIKE PROTEIN"/>
    <property type="match status" value="1"/>
</dbReference>
<evidence type="ECO:0008006" key="2">
    <source>
        <dbReference type="Google" id="ProtNLM"/>
    </source>
</evidence>
<dbReference type="PANTHER" id="PTHR46060:SF1">
    <property type="entry name" value="MARINER MOS1 TRANSPOSASE-LIKE PROTEIN"/>
    <property type="match status" value="1"/>
</dbReference>
<dbReference type="EMBL" id="KL367603">
    <property type="protein sequence ID" value="KFD62063.1"/>
    <property type="molecule type" value="Genomic_DNA"/>
</dbReference>
<dbReference type="InterPro" id="IPR036397">
    <property type="entry name" value="RNaseH_sf"/>
</dbReference>
<protein>
    <recommendedName>
        <fullName evidence="2">Mos1 transposase HTH domain-containing protein</fullName>
    </recommendedName>
</protein>
<dbReference type="Gene3D" id="3.30.420.10">
    <property type="entry name" value="Ribonuclease H-like superfamily/Ribonuclease H"/>
    <property type="match status" value="1"/>
</dbReference>
<dbReference type="InterPro" id="IPR001888">
    <property type="entry name" value="Transposase_1"/>
</dbReference>
<dbReference type="AlphaFoldDB" id="A0A085MXW7"/>
<name>A0A085MXW7_9BILA</name>
<accession>A0A085MXW7</accession>